<feature type="domain" description="G-protein coupled receptors family 1 profile" evidence="11">
    <location>
        <begin position="60"/>
        <end position="308"/>
    </location>
</feature>
<feature type="region of interest" description="Disordered" evidence="9">
    <location>
        <begin position="354"/>
        <end position="382"/>
    </location>
</feature>
<dbReference type="Proteomes" id="UP000663834">
    <property type="component" value="Unassembled WGS sequence"/>
</dbReference>
<feature type="region of interest" description="Disordered" evidence="9">
    <location>
        <begin position="467"/>
        <end position="514"/>
    </location>
</feature>
<evidence type="ECO:0000256" key="4">
    <source>
        <dbReference type="ARBA" id="ARBA00022989"/>
    </source>
</evidence>
<evidence type="ECO:0000256" key="8">
    <source>
        <dbReference type="ARBA" id="ARBA00023224"/>
    </source>
</evidence>
<dbReference type="Proteomes" id="UP000663824">
    <property type="component" value="Unassembled WGS sequence"/>
</dbReference>
<feature type="transmembrane region" description="Helical" evidence="10">
    <location>
        <begin position="45"/>
        <end position="68"/>
    </location>
</feature>
<dbReference type="InterPro" id="IPR017452">
    <property type="entry name" value="GPCR_Rhodpsn_7TM"/>
</dbReference>
<keyword evidence="2" id="KW-1003">Cell membrane</keyword>
<feature type="region of interest" description="Disordered" evidence="9">
    <location>
        <begin position="408"/>
        <end position="427"/>
    </location>
</feature>
<comment type="subcellular location">
    <subcellularLocation>
        <location evidence="1">Cell membrane</location>
        <topology evidence="1">Multi-pass membrane protein</topology>
    </subcellularLocation>
</comment>
<name>A0A815PI46_9BILA</name>
<feature type="compositionally biased region" description="Low complexity" evidence="9">
    <location>
        <begin position="486"/>
        <end position="497"/>
    </location>
</feature>
<dbReference type="GO" id="GO:0004930">
    <property type="term" value="F:G protein-coupled receptor activity"/>
    <property type="evidence" value="ECO:0007669"/>
    <property type="project" value="UniProtKB-KW"/>
</dbReference>
<evidence type="ECO:0000256" key="3">
    <source>
        <dbReference type="ARBA" id="ARBA00022692"/>
    </source>
</evidence>
<dbReference type="GO" id="GO:0042277">
    <property type="term" value="F:peptide binding"/>
    <property type="evidence" value="ECO:0007669"/>
    <property type="project" value="TreeGrafter"/>
</dbReference>
<evidence type="ECO:0000256" key="5">
    <source>
        <dbReference type="ARBA" id="ARBA00023040"/>
    </source>
</evidence>
<keyword evidence="7" id="KW-0675">Receptor</keyword>
<comment type="caution">
    <text evidence="13">The sequence shown here is derived from an EMBL/GenBank/DDBJ whole genome shotgun (WGS) entry which is preliminary data.</text>
</comment>
<dbReference type="Gene3D" id="1.20.1070.10">
    <property type="entry name" value="Rhodopsin 7-helix transmembrane proteins"/>
    <property type="match status" value="1"/>
</dbReference>
<gene>
    <name evidence="15" type="ORF">BYL167_LOCUS1547</name>
    <name evidence="13" type="ORF">CJN711_LOCUS24470</name>
    <name evidence="12" type="ORF">KQP761_LOCUS8461</name>
    <name evidence="14" type="ORF">MBJ925_LOCUS11495</name>
</gene>
<feature type="transmembrane region" description="Helical" evidence="10">
    <location>
        <begin position="80"/>
        <end position="101"/>
    </location>
</feature>
<dbReference type="EMBL" id="CAJOBH010000240">
    <property type="protein sequence ID" value="CAF3773759.1"/>
    <property type="molecule type" value="Genomic_DNA"/>
</dbReference>
<dbReference type="EMBL" id="CAJNOW010003279">
    <property type="protein sequence ID" value="CAF1376024.1"/>
    <property type="molecule type" value="Genomic_DNA"/>
</dbReference>
<proteinExistence type="predicted"/>
<evidence type="ECO:0000256" key="2">
    <source>
        <dbReference type="ARBA" id="ARBA00022475"/>
    </source>
</evidence>
<feature type="transmembrane region" description="Helical" evidence="10">
    <location>
        <begin position="245"/>
        <end position="268"/>
    </location>
</feature>
<evidence type="ECO:0000313" key="12">
    <source>
        <dbReference type="EMBL" id="CAF1376024.1"/>
    </source>
</evidence>
<protein>
    <recommendedName>
        <fullName evidence="11">G-protein coupled receptors family 1 profile domain-containing protein</fullName>
    </recommendedName>
</protein>
<evidence type="ECO:0000256" key="6">
    <source>
        <dbReference type="ARBA" id="ARBA00023136"/>
    </source>
</evidence>
<evidence type="ECO:0000313" key="14">
    <source>
        <dbReference type="EMBL" id="CAF2041738.1"/>
    </source>
</evidence>
<dbReference type="SUPFAM" id="SSF81321">
    <property type="entry name" value="Family A G protein-coupled receptor-like"/>
    <property type="match status" value="1"/>
</dbReference>
<evidence type="ECO:0000256" key="7">
    <source>
        <dbReference type="ARBA" id="ARBA00023170"/>
    </source>
</evidence>
<dbReference type="Pfam" id="PF00001">
    <property type="entry name" value="7tm_1"/>
    <property type="match status" value="1"/>
</dbReference>
<feature type="transmembrane region" description="Helical" evidence="10">
    <location>
        <begin position="205"/>
        <end position="224"/>
    </location>
</feature>
<feature type="compositionally biased region" description="Polar residues" evidence="9">
    <location>
        <begin position="498"/>
        <end position="514"/>
    </location>
</feature>
<dbReference type="PANTHER" id="PTHR24229">
    <property type="entry name" value="NEUROPEPTIDES RECEPTOR"/>
    <property type="match status" value="1"/>
</dbReference>
<reference evidence="13" key="1">
    <citation type="submission" date="2021-02" db="EMBL/GenBank/DDBJ databases">
        <authorList>
            <person name="Nowell W R."/>
        </authorList>
    </citation>
    <scope>NUCLEOTIDE SEQUENCE</scope>
</reference>
<evidence type="ECO:0000256" key="1">
    <source>
        <dbReference type="ARBA" id="ARBA00004651"/>
    </source>
</evidence>
<dbReference type="Proteomes" id="UP000663855">
    <property type="component" value="Unassembled WGS sequence"/>
</dbReference>
<dbReference type="EMBL" id="CAJNRE010005084">
    <property type="protein sequence ID" value="CAF2041738.1"/>
    <property type="molecule type" value="Genomic_DNA"/>
</dbReference>
<evidence type="ECO:0000313" key="16">
    <source>
        <dbReference type="Proteomes" id="UP000663855"/>
    </source>
</evidence>
<dbReference type="OrthoDB" id="9990906at2759"/>
<dbReference type="InterPro" id="IPR000276">
    <property type="entry name" value="GPCR_Rhodpsn"/>
</dbReference>
<accession>A0A815PI46</accession>
<keyword evidence="3 10" id="KW-0812">Transmembrane</keyword>
<feature type="transmembrane region" description="Helical" evidence="10">
    <location>
        <begin position="121"/>
        <end position="142"/>
    </location>
</feature>
<feature type="compositionally biased region" description="Polar residues" evidence="9">
    <location>
        <begin position="470"/>
        <end position="479"/>
    </location>
</feature>
<dbReference type="PROSITE" id="PS00237">
    <property type="entry name" value="G_PROTEIN_RECEP_F1_1"/>
    <property type="match status" value="1"/>
</dbReference>
<feature type="compositionally biased region" description="Low complexity" evidence="9">
    <location>
        <begin position="363"/>
        <end position="382"/>
    </location>
</feature>
<evidence type="ECO:0000256" key="9">
    <source>
        <dbReference type="SAM" id="MobiDB-lite"/>
    </source>
</evidence>
<keyword evidence="6 10" id="KW-0472">Membrane</keyword>
<keyword evidence="8" id="KW-0807">Transducer</keyword>
<dbReference type="GO" id="GO:0043005">
    <property type="term" value="C:neuron projection"/>
    <property type="evidence" value="ECO:0007669"/>
    <property type="project" value="TreeGrafter"/>
</dbReference>
<evidence type="ECO:0000256" key="10">
    <source>
        <dbReference type="SAM" id="Phobius"/>
    </source>
</evidence>
<keyword evidence="5" id="KW-0297">G-protein coupled receptor</keyword>
<dbReference type="EMBL" id="CAJNOV010011490">
    <property type="protein sequence ID" value="CAF1449147.1"/>
    <property type="molecule type" value="Genomic_DNA"/>
</dbReference>
<sequence>MNSSLSLSTIISTTISDSDDLNGSLVDDWGNYKAYTKFYYITDDVFFYANPILIIVGIPTHALSMIIFLRKRMRRYPVSVFMAMLSLTNILILAGPVTMQWLNHKVLIGFVVTGSRFLCAFHVYIDLVGSSINSWLILMIAVERYLSVTKPFLIRTSFNRQQAWIIVFSVSLVAMIAPLGLAIVASKVDNCLLFFSKTYQIIGSIQIFFIYVLPSILILTLSIITVHKLRNRIRTSGSRRIHISVMLIAVSFSFITFTMPYQVCWYWLFSTAIGSVKLNLKVNIINIGVRYIALTIRNLNYTLNFFLYSLTSIVFLKEAFTIAHCNYFINESFVGRNRAFRRARRLLSVYGGGEREQQEEEQQQQQQQQQHQQHQQQQQQSNTLINQSNINNDENNNNYHSCKDQFRVKKAKKNHLPSSQNDSRKQSNRFLNQDLNLDTSSTNVSFNLKQIKPISIENKFKWNLKGNHKFSPSNHSNYINPDDLEQQQQQRQQQSSSNYTSTSNVHDFITKAQQ</sequence>
<dbReference type="PROSITE" id="PS50262">
    <property type="entry name" value="G_PROTEIN_RECEP_F1_2"/>
    <property type="match status" value="1"/>
</dbReference>
<dbReference type="AlphaFoldDB" id="A0A815PI46"/>
<dbReference type="GO" id="GO:0005886">
    <property type="term" value="C:plasma membrane"/>
    <property type="evidence" value="ECO:0007669"/>
    <property type="project" value="UniProtKB-SubCell"/>
</dbReference>
<evidence type="ECO:0000259" key="11">
    <source>
        <dbReference type="PROSITE" id="PS50262"/>
    </source>
</evidence>
<evidence type="ECO:0000313" key="15">
    <source>
        <dbReference type="EMBL" id="CAF3773759.1"/>
    </source>
</evidence>
<dbReference type="Proteomes" id="UP000681967">
    <property type="component" value="Unassembled WGS sequence"/>
</dbReference>
<organism evidence="13 16">
    <name type="scientific">Rotaria magnacalcarata</name>
    <dbReference type="NCBI Taxonomy" id="392030"/>
    <lineage>
        <taxon>Eukaryota</taxon>
        <taxon>Metazoa</taxon>
        <taxon>Spiralia</taxon>
        <taxon>Gnathifera</taxon>
        <taxon>Rotifera</taxon>
        <taxon>Eurotatoria</taxon>
        <taxon>Bdelloidea</taxon>
        <taxon>Philodinida</taxon>
        <taxon>Philodinidae</taxon>
        <taxon>Rotaria</taxon>
    </lineage>
</organism>
<evidence type="ECO:0000313" key="13">
    <source>
        <dbReference type="EMBL" id="CAF1449147.1"/>
    </source>
</evidence>
<keyword evidence="4 10" id="KW-1133">Transmembrane helix</keyword>
<dbReference type="PANTHER" id="PTHR24229:SF40">
    <property type="entry name" value="ALLATOSTATIN C RECEPTOR 1-RELATED"/>
    <property type="match status" value="1"/>
</dbReference>
<feature type="transmembrane region" description="Helical" evidence="10">
    <location>
        <begin position="163"/>
        <end position="185"/>
    </location>
</feature>